<dbReference type="Pfam" id="PF07001">
    <property type="entry name" value="BAT2_N"/>
    <property type="match status" value="1"/>
</dbReference>
<keyword evidence="5" id="KW-1185">Reference proteome</keyword>
<feature type="compositionally biased region" description="Polar residues" evidence="2">
    <location>
        <begin position="719"/>
        <end position="731"/>
    </location>
</feature>
<dbReference type="OrthoDB" id="1939715at2759"/>
<feature type="compositionally biased region" description="Polar residues" evidence="2">
    <location>
        <begin position="842"/>
        <end position="852"/>
    </location>
</feature>
<feature type="compositionally biased region" description="Basic and acidic residues" evidence="2">
    <location>
        <begin position="788"/>
        <end position="807"/>
    </location>
</feature>
<evidence type="ECO:0000313" key="5">
    <source>
        <dbReference type="Proteomes" id="UP000285301"/>
    </source>
</evidence>
<feature type="region of interest" description="Disordered" evidence="2">
    <location>
        <begin position="1682"/>
        <end position="1705"/>
    </location>
</feature>
<dbReference type="GO" id="GO:0030154">
    <property type="term" value="P:cell differentiation"/>
    <property type="evidence" value="ECO:0007669"/>
    <property type="project" value="TreeGrafter"/>
</dbReference>
<dbReference type="PANTHER" id="PTHR14038:SF0">
    <property type="entry name" value="LP18708P"/>
    <property type="match status" value="1"/>
</dbReference>
<evidence type="ECO:0000259" key="3">
    <source>
        <dbReference type="Pfam" id="PF07001"/>
    </source>
</evidence>
<feature type="region of interest" description="Disordered" evidence="2">
    <location>
        <begin position="333"/>
        <end position="387"/>
    </location>
</feature>
<evidence type="ECO:0000256" key="1">
    <source>
        <dbReference type="ARBA" id="ARBA00022553"/>
    </source>
</evidence>
<feature type="region of interest" description="Disordered" evidence="2">
    <location>
        <begin position="417"/>
        <end position="660"/>
    </location>
</feature>
<sequence>MSTVSGLASKGEKGSKQKYSALNINNLYKGKSLENPKTTVAPKHGLQTLGKVGAGRRIPPPANLPSLKSENAGNNPSINLVPSGGQGWVKEKEENATSIPVSSNSLTTQRIPSPKLTSNQETTVSMATNTTLTVSPSVASNANVIATGAASAALSKTWSSVTHSQEEDGHGKNFLAHQSPFFPQEFPKLDGGAVQEGEMPKQNVDSSYGPGPSLRPQTEGSWTRGTATQQQQQYSGNQQVSNGSGVNGQQSVSPPESDLSGVPRGYQPSMTTVIPVPPRGPVPANIPIMSSGGVAGPPNLLPTGHAPILPMSPQYRPMVSPYIYNRNSGYQAGYPSSPQMQNYPGSMPQRPTYPYSESRVRQQQLRTPEEEGSYQRPTPPILSDKDLRGFDEILENETYDEWAVANAEIDYNAKLVFSDDEENGVSKDESKILKEEKSNVSQKERTKNERDLSEKESDKEERPKYRPPQQQWQGSTSSRHYDYRGSASSSHTTPIPFNNAPTTTGFTPPSLRTRSDLPDEDELWRQRSRQHSDEMTAAVARARQRREEEEKKFEQSRQAAQEKAKALEEKAKNNADKDKSDIVESDDSKDRKSKEIRDDKQAKDFRNIAANFNSGSGFANKQFPKNMPPRFQKLQQQQMQLQQQQQQQQQQQPLPNNVTNFAPINRYEHQLVSNSRATYENAGYSDFKTHPGFSKMNESQSADNFEAMEAQWRERQKNLQDNWRLQKDSTISRSESLRSGRSSSEEIGTQLVRVQSRNAQHSDENRNERSDNFFTNVQRPDSRSSFSSREENRSKFDENKPSFERQESSQSSQSDKRSSSSRDDKSKKYERLDWASECDNVSIASSNSSTHFGSMKKDWHRPVPITQKQLNAVSEPVKKNLTTLRKEESKKEKTDQEIYDQERIQSSEEKSVSQSAASEDMKNSNVQINKVETKELTSVTTDNKDLQLPCNTVAEPKKEEVEIKEASKKSKENAPKNAEKASAKSETSQDRKNHKRGEERGMKDRDSHFDSRERRDYDYRHANFRGREYRRSRGPGDKMKSEKFGKGSSYGSRKLSKSRKQSHNSEENISIEDAKKDKTQKSSPITFETKKGCNEPSNSEKQMNENSNVTSSRDEFRKSNRANSFRNTRGLGRSYGPSNYGPPPSKAAFGDTKNVSYKSGEKSTESKPEKSSQEPSKTEIPKAVSKESANQTNSSAVVKDTPVSNNTKSANIIRNQKDNSSFRSRAANPSDVNVHRTEEIPPRFQKKGNYRSGRGSKHHGGGGGNRSDRGRRQRTLSNQESDIGNDEWETASESSDVGDRKEERSNKNERVPAQNQRHESKPNKRNEKRKDSKGRQQQSQRSQSNRNQNHGHMSSPNPNRQNQSSVKNGPSVVDPKTDDSSTLVLAVSNVIIDNPRVVNEAITDLKTRQKTGKSKNHSNSISNYELEDGFQKVSYKKRFKNAVGGNETKKLKHDIVLSKPKLNARSRYTKLPPRLAKQKENTRLNKLSNDGFIQQSQEDENSPEPKSQSETASKNDLDIKNVKESNTNMKGDQTVNAWAKPLSHAIQAVNSTMVTTVAGVTKSNLKNSNQQQLSLSSKSSSFDQQDSGIDVSDQPASAASSQRSSPSNDDSNKATTKATVPTTCVTTTSKESVSDLADDLDAGKPMCTVIFQNKNLKAENAVLDKFGNPQDKNTEVTLKQTVVDDSSSSRPMPPSPSNECSAKEDFSKMDEEENAKLGFNFKEEKATTTKVVNKAVGTPRNSNVDLQKNTAISQSADELNQHLKIASVKKVWENLPSMPAVLENNNEECTSSSETLTNKYDNSKTKQATINTETSNTLTSLASVHTAMTSAHTWGGNVRHAPVTSQDANKMKPHSYSQPMNNQLPQSLLFSSSPPNIANPMTSPLDGLRQIPNYHVTGLPPISSPPNLIYNTQTQMTNSAPPNIYSLAHPFKNFPQMMAQIVSAQAAPSPAYPQHLMSHQSNTLGQQNIYVPQPTQPAVNQTAADRFRMNPVHQQNLAASHLLKTPYVHQPSTQPVQGLHRIPVATSNAFYSNQGQTNAAAYFQQAGSTLQQQQYGYASAQPQLISAPGSQVAPQQSYRTVPITIGRTGVENSSSRPPNSKYNYR</sequence>
<feature type="compositionally biased region" description="Polar residues" evidence="2">
    <location>
        <begin position="486"/>
        <end position="512"/>
    </location>
</feature>
<evidence type="ECO:0000313" key="4">
    <source>
        <dbReference type="EMBL" id="RWS14398.1"/>
    </source>
</evidence>
<feature type="compositionally biased region" description="Polar residues" evidence="2">
    <location>
        <begin position="1187"/>
        <end position="1223"/>
    </location>
</feature>
<feature type="region of interest" description="Disordered" evidence="2">
    <location>
        <begin position="1566"/>
        <end position="1618"/>
    </location>
</feature>
<gene>
    <name evidence="4" type="ORF">B4U79_06349</name>
</gene>
<protein>
    <submittedName>
        <fullName evidence="4">Protein PRRC2C-like isoform X7</fullName>
    </submittedName>
</protein>
<feature type="compositionally biased region" description="Basic residues" evidence="2">
    <location>
        <begin position="1244"/>
        <end position="1260"/>
    </location>
</feature>
<feature type="domain" description="BAT2 N-terminal" evidence="3">
    <location>
        <begin position="1"/>
        <end position="194"/>
    </location>
</feature>
<feature type="compositionally biased region" description="Polar residues" evidence="2">
    <location>
        <begin position="610"/>
        <end position="619"/>
    </location>
</feature>
<feature type="compositionally biased region" description="Polar residues" evidence="2">
    <location>
        <begin position="2090"/>
        <end position="2105"/>
    </location>
</feature>
<feature type="compositionally biased region" description="Low complexity" evidence="2">
    <location>
        <begin position="1566"/>
        <end position="1581"/>
    </location>
</feature>
<feature type="compositionally biased region" description="Basic and acidic residues" evidence="2">
    <location>
        <begin position="955"/>
        <end position="1045"/>
    </location>
</feature>
<feature type="compositionally biased region" description="Basic and acidic residues" evidence="2">
    <location>
        <begin position="424"/>
        <end position="464"/>
    </location>
</feature>
<feature type="region of interest" description="Disordered" evidence="2">
    <location>
        <begin position="182"/>
        <end position="278"/>
    </location>
</feature>
<dbReference type="STRING" id="1965070.A0A3S3PQE5"/>
<dbReference type="EMBL" id="NCKU01000733">
    <property type="protein sequence ID" value="RWS14398.1"/>
    <property type="molecule type" value="Genomic_DNA"/>
</dbReference>
<feature type="compositionally biased region" description="Polar residues" evidence="2">
    <location>
        <begin position="215"/>
        <end position="228"/>
    </location>
</feature>
<feature type="compositionally biased region" description="Basic and acidic residues" evidence="2">
    <location>
        <begin position="545"/>
        <end position="606"/>
    </location>
</feature>
<feature type="compositionally biased region" description="Low complexity" evidence="2">
    <location>
        <begin position="1335"/>
        <end position="1365"/>
    </location>
</feature>
<feature type="compositionally biased region" description="Polar residues" evidence="2">
    <location>
        <begin position="1484"/>
        <end position="1496"/>
    </location>
</feature>
<feature type="region of interest" description="Disordered" evidence="2">
    <location>
        <begin position="1405"/>
        <end position="1430"/>
    </location>
</feature>
<feature type="compositionally biased region" description="Low complexity" evidence="2">
    <location>
        <begin position="632"/>
        <end position="652"/>
    </location>
</feature>
<feature type="compositionally biased region" description="Basic and acidic residues" evidence="2">
    <location>
        <begin position="1513"/>
        <end position="1523"/>
    </location>
</feature>
<feature type="compositionally biased region" description="Low complexity" evidence="2">
    <location>
        <begin position="1592"/>
        <end position="1618"/>
    </location>
</feature>
<feature type="compositionally biased region" description="Low complexity" evidence="2">
    <location>
        <begin position="229"/>
        <end position="253"/>
    </location>
</feature>
<feature type="region of interest" description="Disordered" evidence="2">
    <location>
        <begin position="2086"/>
        <end position="2105"/>
    </location>
</feature>
<feature type="compositionally biased region" description="Polar residues" evidence="2">
    <location>
        <begin position="96"/>
        <end position="121"/>
    </location>
</feature>
<feature type="compositionally biased region" description="Basic and acidic residues" evidence="2">
    <location>
        <begin position="1159"/>
        <end position="1180"/>
    </location>
</feature>
<reference evidence="4 5" key="1">
    <citation type="journal article" date="2018" name="Gigascience">
        <title>Genomes of trombidid mites reveal novel predicted allergens and laterally-transferred genes associated with secondary metabolism.</title>
        <authorList>
            <person name="Dong X."/>
            <person name="Chaisiri K."/>
            <person name="Xia D."/>
            <person name="Armstrong S.D."/>
            <person name="Fang Y."/>
            <person name="Donnelly M.J."/>
            <person name="Kadowaki T."/>
            <person name="McGarry J.W."/>
            <person name="Darby A.C."/>
            <person name="Makepeace B.L."/>
        </authorList>
    </citation>
    <scope>NUCLEOTIDE SEQUENCE [LARGE SCALE GENOMIC DNA]</scope>
    <source>
        <strain evidence="4">UoL-WK</strain>
    </source>
</reference>
<evidence type="ECO:0000256" key="2">
    <source>
        <dbReference type="SAM" id="MobiDB-lite"/>
    </source>
</evidence>
<dbReference type="InterPro" id="IPR009738">
    <property type="entry name" value="BAT2_N"/>
</dbReference>
<feature type="compositionally biased region" description="Polar residues" evidence="2">
    <location>
        <begin position="1095"/>
        <end position="1111"/>
    </location>
</feature>
<feature type="compositionally biased region" description="Low complexity" evidence="2">
    <location>
        <begin position="732"/>
        <end position="746"/>
    </location>
</feature>
<name>A0A3S3PQE5_9ACAR</name>
<feature type="compositionally biased region" description="Polar residues" evidence="2">
    <location>
        <begin position="66"/>
        <end position="80"/>
    </location>
</feature>
<feature type="compositionally biased region" description="Basic and acidic residues" evidence="2">
    <location>
        <begin position="1297"/>
        <end position="1334"/>
    </location>
</feature>
<feature type="compositionally biased region" description="Polar residues" evidence="2">
    <location>
        <begin position="468"/>
        <end position="478"/>
    </location>
</feature>
<organism evidence="4 5">
    <name type="scientific">Dinothrombium tinctorium</name>
    <dbReference type="NCBI Taxonomy" id="1965070"/>
    <lineage>
        <taxon>Eukaryota</taxon>
        <taxon>Metazoa</taxon>
        <taxon>Ecdysozoa</taxon>
        <taxon>Arthropoda</taxon>
        <taxon>Chelicerata</taxon>
        <taxon>Arachnida</taxon>
        <taxon>Acari</taxon>
        <taxon>Acariformes</taxon>
        <taxon>Trombidiformes</taxon>
        <taxon>Prostigmata</taxon>
        <taxon>Anystina</taxon>
        <taxon>Parasitengona</taxon>
        <taxon>Trombidioidea</taxon>
        <taxon>Trombidiidae</taxon>
        <taxon>Dinothrombium</taxon>
    </lineage>
</organism>
<feature type="region of interest" description="Disordered" evidence="2">
    <location>
        <begin position="1458"/>
        <end position="1532"/>
    </location>
</feature>
<feature type="compositionally biased region" description="Polar residues" evidence="2">
    <location>
        <begin position="912"/>
        <end position="941"/>
    </location>
</feature>
<feature type="region of interest" description="Disordered" evidence="2">
    <location>
        <begin position="1"/>
        <end position="20"/>
    </location>
</feature>
<feature type="compositionally biased region" description="Basic and acidic residues" evidence="2">
    <location>
        <begin position="760"/>
        <end position="771"/>
    </location>
</feature>
<dbReference type="InterPro" id="IPR033184">
    <property type="entry name" value="PRRC2"/>
</dbReference>
<accession>A0A3S3PQE5</accession>
<feature type="region of interest" description="Disordered" evidence="2">
    <location>
        <begin position="686"/>
        <end position="1379"/>
    </location>
</feature>
<dbReference type="Proteomes" id="UP000285301">
    <property type="component" value="Unassembled WGS sequence"/>
</dbReference>
<comment type="caution">
    <text evidence="4">The sequence shown here is derived from an EMBL/GenBank/DDBJ whole genome shotgun (WGS) entry which is preliminary data.</text>
</comment>
<feature type="region of interest" description="Disordered" evidence="2">
    <location>
        <begin position="49"/>
        <end position="121"/>
    </location>
</feature>
<proteinExistence type="predicted"/>
<keyword evidence="1" id="KW-0597">Phosphoprotein</keyword>
<feature type="compositionally biased region" description="Polar residues" evidence="2">
    <location>
        <begin position="333"/>
        <end position="344"/>
    </location>
</feature>
<dbReference type="PANTHER" id="PTHR14038">
    <property type="entry name" value="BAT2 HLA-B-ASSOCIATED TRANSCRIPT 2"/>
    <property type="match status" value="1"/>
</dbReference>
<feature type="compositionally biased region" description="Basic and acidic residues" evidence="2">
    <location>
        <begin position="814"/>
        <end position="834"/>
    </location>
</feature>
<feature type="compositionally biased region" description="Basic and acidic residues" evidence="2">
    <location>
        <begin position="884"/>
        <end position="911"/>
    </location>
</feature>